<feature type="compositionally biased region" description="Acidic residues" evidence="1">
    <location>
        <begin position="167"/>
        <end position="176"/>
    </location>
</feature>
<dbReference type="Proteomes" id="UP000182284">
    <property type="component" value="Unassembled WGS sequence"/>
</dbReference>
<reference evidence="3 4" key="1">
    <citation type="submission" date="2016-10" db="EMBL/GenBank/DDBJ databases">
        <authorList>
            <person name="de Groot N.N."/>
        </authorList>
    </citation>
    <scope>NUCLEOTIDE SEQUENCE [LARGE SCALE GENOMIC DNA]</scope>
    <source>
        <strain evidence="3 4">DSM 27375</strain>
    </source>
</reference>
<proteinExistence type="predicted"/>
<feature type="compositionally biased region" description="Polar residues" evidence="1">
    <location>
        <begin position="231"/>
        <end position="243"/>
    </location>
</feature>
<feature type="region of interest" description="Disordered" evidence="1">
    <location>
        <begin position="159"/>
        <end position="185"/>
    </location>
</feature>
<dbReference type="GO" id="GO:0003677">
    <property type="term" value="F:DNA binding"/>
    <property type="evidence" value="ECO:0007669"/>
    <property type="project" value="InterPro"/>
</dbReference>
<dbReference type="PANTHER" id="PTHR37023:SF1">
    <property type="entry name" value="ISSOD25 TRANSPOSASE TNPA_ISSOD25"/>
    <property type="match status" value="1"/>
</dbReference>
<name>A0A1G7UUE3_9RHOB</name>
<dbReference type="GO" id="GO:0006313">
    <property type="term" value="P:DNA transposition"/>
    <property type="evidence" value="ECO:0007669"/>
    <property type="project" value="InterPro"/>
</dbReference>
<protein>
    <submittedName>
        <fullName evidence="3">Putative transposase</fullName>
    </submittedName>
</protein>
<organism evidence="3 4">
    <name type="scientific">Celeribacter baekdonensis</name>
    <dbReference type="NCBI Taxonomy" id="875171"/>
    <lineage>
        <taxon>Bacteria</taxon>
        <taxon>Pseudomonadati</taxon>
        <taxon>Pseudomonadota</taxon>
        <taxon>Alphaproteobacteria</taxon>
        <taxon>Rhodobacterales</taxon>
        <taxon>Roseobacteraceae</taxon>
        <taxon>Celeribacter</taxon>
    </lineage>
</organism>
<dbReference type="Pfam" id="PF04986">
    <property type="entry name" value="Y2_Tnp"/>
    <property type="match status" value="1"/>
</dbReference>
<evidence type="ECO:0000313" key="3">
    <source>
        <dbReference type="EMBL" id="SDG51096.1"/>
    </source>
</evidence>
<evidence type="ECO:0000256" key="1">
    <source>
        <dbReference type="SAM" id="MobiDB-lite"/>
    </source>
</evidence>
<accession>A0A1G7UUE3</accession>
<evidence type="ECO:0000313" key="4">
    <source>
        <dbReference type="Proteomes" id="UP000182284"/>
    </source>
</evidence>
<dbReference type="GO" id="GO:0004803">
    <property type="term" value="F:transposase activity"/>
    <property type="evidence" value="ECO:0007669"/>
    <property type="project" value="InterPro"/>
</dbReference>
<dbReference type="AlphaFoldDB" id="A0A1G7UUE3"/>
<sequence>MKVLSRLFRRLFLEGLARLHKAGKLTFFGDLAGLAAPEAFATHLAPLRKADWVVYAKPPFGGPEAVLAYLSRYTHRVAISNHRLVSGDADTVTFRWKDYRITRGDRMKVMRLPMGEFIRRFLIHVLPSGFHRIRHTGVMANGLRRDRIVEIRRLLNTEPETKKTATDETEISEPDDPNARQPCPKCGGTMIVMETFLCGQTPQSAHRHGRTPHDQPITLGPAIPGRRTSHRAQSAKTRTDTGL</sequence>
<dbReference type="PANTHER" id="PTHR37023">
    <property type="entry name" value="TRANSPOSASE"/>
    <property type="match status" value="1"/>
</dbReference>
<dbReference type="InterPro" id="IPR007069">
    <property type="entry name" value="Transposase_32"/>
</dbReference>
<gene>
    <name evidence="3" type="ORF">SAMN04488117_12615</name>
</gene>
<feature type="domain" description="Transposase IS801/IS1294" evidence="2">
    <location>
        <begin position="2"/>
        <end position="142"/>
    </location>
</feature>
<feature type="region of interest" description="Disordered" evidence="1">
    <location>
        <begin position="201"/>
        <end position="243"/>
    </location>
</feature>
<evidence type="ECO:0000259" key="2">
    <source>
        <dbReference type="Pfam" id="PF04986"/>
    </source>
</evidence>
<dbReference type="EMBL" id="FNBL01000026">
    <property type="protein sequence ID" value="SDG51096.1"/>
    <property type="molecule type" value="Genomic_DNA"/>
</dbReference>